<dbReference type="PATRIC" id="fig|1001583.3.peg.2060"/>
<proteinExistence type="predicted"/>
<evidence type="ECO:0000313" key="1">
    <source>
        <dbReference type="EMBL" id="BAN07713.1"/>
    </source>
</evidence>
<dbReference type="KEGG" id="lbk:LVISKB_2078"/>
<dbReference type="HOGENOM" id="CLU_132560_1_2_9"/>
<dbReference type="EMBL" id="AP012167">
    <property type="protein sequence ID" value="BAN07713.1"/>
    <property type="molecule type" value="Genomic_DNA"/>
</dbReference>
<gene>
    <name evidence="1" type="ORF">LVISKB_2078</name>
</gene>
<reference evidence="1 2" key="1">
    <citation type="journal article" date="2013" name="PLoS ONE">
        <title>Genomic Analysis by Deep Sequencing of the Probiotic Lactobacillus brevis KB290 Harboring Nine Plasmids Reveals Genomic Stability.</title>
        <authorList>
            <person name="Fukao M."/>
            <person name="Oshima K."/>
            <person name="Morita H."/>
            <person name="Toh H."/>
            <person name="Suda W."/>
            <person name="Kim S.W."/>
            <person name="Suzuki S."/>
            <person name="Yakabe T."/>
            <person name="Hattori M."/>
            <person name="Yajima N."/>
        </authorList>
    </citation>
    <scope>NUCLEOTIDE SEQUENCE [LARGE SCALE GENOMIC DNA]</scope>
    <source>
        <strain evidence="1 2">KB290</strain>
    </source>
</reference>
<name>M5AFY1_LEVBR</name>
<evidence type="ECO:0000313" key="2">
    <source>
        <dbReference type="Proteomes" id="UP000012042"/>
    </source>
</evidence>
<dbReference type="Proteomes" id="UP000012042">
    <property type="component" value="Chromosome"/>
</dbReference>
<organism evidence="1 2">
    <name type="scientific">Levilactobacillus brevis KB290</name>
    <dbReference type="NCBI Taxonomy" id="1001583"/>
    <lineage>
        <taxon>Bacteria</taxon>
        <taxon>Bacillati</taxon>
        <taxon>Bacillota</taxon>
        <taxon>Bacilli</taxon>
        <taxon>Lactobacillales</taxon>
        <taxon>Lactobacillaceae</taxon>
        <taxon>Levilactobacillus</taxon>
    </lineage>
</organism>
<protein>
    <submittedName>
        <fullName evidence="1">Uncharacterized protein</fullName>
    </submittedName>
</protein>
<dbReference type="AlphaFoldDB" id="M5AFY1"/>
<sequence length="160" mass="17838">MGHTVHSLSIGFRRLDCSTGQYALFSLFYKKGVDGFYPSTPNIIEPFFQRDYQDRGMLKWGGFYLSDHTSALRKMHAAEQQEAAQPRQSVAMISERLALAWRTHRHVHVQLNVLDANQAVAVLDGTVAGVADDQIMVQLPAGNYHQLALTAIRCVTVAAH</sequence>
<accession>M5AFY1</accession>